<dbReference type="PRINTS" id="PR00463">
    <property type="entry name" value="EP450I"/>
</dbReference>
<evidence type="ECO:0000256" key="7">
    <source>
        <dbReference type="ARBA" id="ARBA00022723"/>
    </source>
</evidence>
<feature type="compositionally biased region" description="Low complexity" evidence="16">
    <location>
        <begin position="78"/>
        <end position="98"/>
    </location>
</feature>
<organism evidence="17 18">
    <name type="scientific">Hermetia illucens</name>
    <name type="common">Black soldier fly</name>
    <dbReference type="NCBI Taxonomy" id="343691"/>
    <lineage>
        <taxon>Eukaryota</taxon>
        <taxon>Metazoa</taxon>
        <taxon>Ecdysozoa</taxon>
        <taxon>Arthropoda</taxon>
        <taxon>Hexapoda</taxon>
        <taxon>Insecta</taxon>
        <taxon>Pterygota</taxon>
        <taxon>Neoptera</taxon>
        <taxon>Endopterygota</taxon>
        <taxon>Diptera</taxon>
        <taxon>Brachycera</taxon>
        <taxon>Stratiomyomorpha</taxon>
        <taxon>Stratiomyidae</taxon>
        <taxon>Hermetiinae</taxon>
        <taxon>Hermetia</taxon>
    </lineage>
</organism>
<keyword evidence="18" id="KW-1185">Reference proteome</keyword>
<evidence type="ECO:0000256" key="15">
    <source>
        <dbReference type="RuleBase" id="RU000461"/>
    </source>
</evidence>
<evidence type="ECO:0000313" key="18">
    <source>
        <dbReference type="Proteomes" id="UP000594454"/>
    </source>
</evidence>
<evidence type="ECO:0008006" key="19">
    <source>
        <dbReference type="Google" id="ProtNLM"/>
    </source>
</evidence>
<dbReference type="InterPro" id="IPR017972">
    <property type="entry name" value="Cyt_P450_CS"/>
</dbReference>
<evidence type="ECO:0000313" key="17">
    <source>
        <dbReference type="EMBL" id="CAD7079499.1"/>
    </source>
</evidence>
<comment type="cofactor">
    <cofactor evidence="1 14">
        <name>heme</name>
        <dbReference type="ChEBI" id="CHEBI:30413"/>
    </cofactor>
</comment>
<dbReference type="PANTHER" id="PTHR24292:SF54">
    <property type="entry name" value="CYP9F3-RELATED"/>
    <property type="match status" value="1"/>
</dbReference>
<dbReference type="GO" id="GO:0004497">
    <property type="term" value="F:monooxygenase activity"/>
    <property type="evidence" value="ECO:0007669"/>
    <property type="project" value="UniProtKB-KW"/>
</dbReference>
<keyword evidence="11 14" id="KW-0408">Iron</keyword>
<feature type="compositionally biased region" description="Low complexity" evidence="16">
    <location>
        <begin position="127"/>
        <end position="141"/>
    </location>
</feature>
<evidence type="ECO:0000256" key="1">
    <source>
        <dbReference type="ARBA" id="ARBA00001971"/>
    </source>
</evidence>
<dbReference type="Pfam" id="PF00067">
    <property type="entry name" value="p450"/>
    <property type="match status" value="1"/>
</dbReference>
<keyword evidence="12 15" id="KW-0503">Monooxygenase</keyword>
<evidence type="ECO:0000256" key="3">
    <source>
        <dbReference type="ARBA" id="ARBA00004174"/>
    </source>
</evidence>
<dbReference type="InterPro" id="IPR036396">
    <property type="entry name" value="Cyt_P450_sf"/>
</dbReference>
<dbReference type="Proteomes" id="UP000594454">
    <property type="component" value="Chromosome 1"/>
</dbReference>
<gene>
    <name evidence="17" type="ORF">HERILL_LOCUS2712</name>
</gene>
<evidence type="ECO:0000256" key="10">
    <source>
        <dbReference type="ARBA" id="ARBA00023002"/>
    </source>
</evidence>
<proteinExistence type="inferred from homology"/>
<feature type="compositionally biased region" description="Polar residues" evidence="16">
    <location>
        <begin position="111"/>
        <end position="126"/>
    </location>
</feature>
<dbReference type="InterPro" id="IPR001128">
    <property type="entry name" value="Cyt_P450"/>
</dbReference>
<dbReference type="InParanoid" id="A0A7R8YRH9"/>
<keyword evidence="10 15" id="KW-0560">Oxidoreductase</keyword>
<accession>A0A7R8YRH9</accession>
<dbReference type="PANTHER" id="PTHR24292">
    <property type="entry name" value="CYTOCHROME P450"/>
    <property type="match status" value="1"/>
</dbReference>
<name>A0A7R8YRH9_HERIL</name>
<dbReference type="AlphaFoldDB" id="A0A7R8YRH9"/>
<evidence type="ECO:0000256" key="4">
    <source>
        <dbReference type="ARBA" id="ARBA00004406"/>
    </source>
</evidence>
<keyword evidence="9" id="KW-0492">Microsome</keyword>
<feature type="region of interest" description="Disordered" evidence="16">
    <location>
        <begin position="77"/>
        <end position="141"/>
    </location>
</feature>
<dbReference type="InterPro" id="IPR002401">
    <property type="entry name" value="Cyt_P450_E_grp-I"/>
</dbReference>
<evidence type="ECO:0000256" key="8">
    <source>
        <dbReference type="ARBA" id="ARBA00022824"/>
    </source>
</evidence>
<keyword evidence="8" id="KW-0256">Endoplasmic reticulum</keyword>
<reference evidence="17 18" key="1">
    <citation type="submission" date="2020-11" db="EMBL/GenBank/DDBJ databases">
        <authorList>
            <person name="Wallbank WR R."/>
            <person name="Pardo Diaz C."/>
            <person name="Kozak K."/>
            <person name="Martin S."/>
            <person name="Jiggins C."/>
            <person name="Moest M."/>
            <person name="Warren A I."/>
            <person name="Generalovic N T."/>
            <person name="Byers J.R.P. K."/>
            <person name="Montejo-Kovacevich G."/>
            <person name="Yen C E."/>
        </authorList>
    </citation>
    <scope>NUCLEOTIDE SEQUENCE [LARGE SCALE GENOMIC DNA]</scope>
</reference>
<sequence>MGLESSVPSEDDSEYATDSDSSTSSRASAPAAEIQDFVRVKKEKRALATKLRAKEMEVESLHAIIRDLQQQINAMKLTTPGNRTAATTPAPRTTTIPRPSIPAPQAAHPRPSSNNTAPSGSQTRQPTSISRNTTSTSNNTSRQHFTEFTVDIYKRKGEASFVGIYFLTKPIVVPVGLDLIQNILVKDFSSFHARGMYVNEVDDPLSAHMFSLDGERWKFIRTKLSPTFTSGKMKYMFPTIVAVAERFVATLDDIVDRESELEMNDFLGRFTTDVIGSCAFGIECNSMNNPNSAFRQYGKKFLDEPSLALIRNILITLSPDLARKLHIRALRKDVTDFFLDTVRKTVAYRKENDIQRNDFMDLLIQMNTDTNEDGKLTLEQIAAQASLFFFAGFETSSSVMTFCLYELALNQNIQEKVRQEITQIMASHNGELTYEGMQQMTYLEMTINETLRKYPSVPFLMRSTVRDYSVPDTNMVIEKGTLLFVPVHSIHHDPEIYPNPELFDPERMSPEQIKGRHPMSFLAFGDGPRNCIGMRFGKMQTKIGLIALLKNYHFATCSKTPNRIIFDPKKGILTSKDGMVLDVTKI</sequence>
<keyword evidence="13" id="KW-0472">Membrane</keyword>
<evidence type="ECO:0000256" key="16">
    <source>
        <dbReference type="SAM" id="MobiDB-lite"/>
    </source>
</evidence>
<evidence type="ECO:0000256" key="11">
    <source>
        <dbReference type="ARBA" id="ARBA00023004"/>
    </source>
</evidence>
<evidence type="ECO:0000256" key="14">
    <source>
        <dbReference type="PIRSR" id="PIRSR602401-1"/>
    </source>
</evidence>
<evidence type="ECO:0000256" key="9">
    <source>
        <dbReference type="ARBA" id="ARBA00022848"/>
    </source>
</evidence>
<keyword evidence="6 14" id="KW-0349">Heme</keyword>
<dbReference type="Gene3D" id="1.10.630.10">
    <property type="entry name" value="Cytochrome P450"/>
    <property type="match status" value="1"/>
</dbReference>
<evidence type="ECO:0000256" key="5">
    <source>
        <dbReference type="ARBA" id="ARBA00010617"/>
    </source>
</evidence>
<dbReference type="FunFam" id="1.10.630.10:FF:000042">
    <property type="entry name" value="Cytochrome P450"/>
    <property type="match status" value="1"/>
</dbReference>
<dbReference type="SUPFAM" id="SSF48264">
    <property type="entry name" value="Cytochrome P450"/>
    <property type="match status" value="1"/>
</dbReference>
<dbReference type="InterPro" id="IPR050476">
    <property type="entry name" value="Insect_CytP450_Detox"/>
</dbReference>
<dbReference type="OrthoDB" id="2789670at2759"/>
<dbReference type="PRINTS" id="PR00385">
    <property type="entry name" value="P450"/>
</dbReference>
<comment type="subcellular location">
    <subcellularLocation>
        <location evidence="4">Endoplasmic reticulum membrane</location>
        <topology evidence="4">Peripheral membrane protein</topology>
    </subcellularLocation>
    <subcellularLocation>
        <location evidence="3">Microsome membrane</location>
        <topology evidence="3">Peripheral membrane protein</topology>
    </subcellularLocation>
</comment>
<dbReference type="GO" id="GO:0020037">
    <property type="term" value="F:heme binding"/>
    <property type="evidence" value="ECO:0007669"/>
    <property type="project" value="InterPro"/>
</dbReference>
<evidence type="ECO:0000256" key="2">
    <source>
        <dbReference type="ARBA" id="ARBA00003690"/>
    </source>
</evidence>
<feature type="region of interest" description="Disordered" evidence="16">
    <location>
        <begin position="1"/>
        <end position="34"/>
    </location>
</feature>
<dbReference type="GO" id="GO:0005506">
    <property type="term" value="F:iron ion binding"/>
    <property type="evidence" value="ECO:0007669"/>
    <property type="project" value="InterPro"/>
</dbReference>
<evidence type="ECO:0000256" key="13">
    <source>
        <dbReference type="ARBA" id="ARBA00023136"/>
    </source>
</evidence>
<feature type="compositionally biased region" description="Low complexity" evidence="16">
    <location>
        <begin position="18"/>
        <end position="33"/>
    </location>
</feature>
<keyword evidence="7 14" id="KW-0479">Metal-binding</keyword>
<evidence type="ECO:0000256" key="6">
    <source>
        <dbReference type="ARBA" id="ARBA00022617"/>
    </source>
</evidence>
<comment type="similarity">
    <text evidence="5 15">Belongs to the cytochrome P450 family.</text>
</comment>
<dbReference type="GO" id="GO:0016705">
    <property type="term" value="F:oxidoreductase activity, acting on paired donors, with incorporation or reduction of molecular oxygen"/>
    <property type="evidence" value="ECO:0007669"/>
    <property type="project" value="InterPro"/>
</dbReference>
<evidence type="ECO:0000256" key="12">
    <source>
        <dbReference type="ARBA" id="ARBA00023033"/>
    </source>
</evidence>
<dbReference type="CDD" id="cd11056">
    <property type="entry name" value="CYP6-like"/>
    <property type="match status" value="1"/>
</dbReference>
<protein>
    <recommendedName>
        <fullName evidence="19">Cytochrome P450</fullName>
    </recommendedName>
</protein>
<dbReference type="GO" id="GO:0005789">
    <property type="term" value="C:endoplasmic reticulum membrane"/>
    <property type="evidence" value="ECO:0007669"/>
    <property type="project" value="UniProtKB-SubCell"/>
</dbReference>
<dbReference type="PROSITE" id="PS00086">
    <property type="entry name" value="CYTOCHROME_P450"/>
    <property type="match status" value="1"/>
</dbReference>
<feature type="binding site" description="axial binding residue" evidence="14">
    <location>
        <position position="531"/>
    </location>
    <ligand>
        <name>heme</name>
        <dbReference type="ChEBI" id="CHEBI:30413"/>
    </ligand>
    <ligandPart>
        <name>Fe</name>
        <dbReference type="ChEBI" id="CHEBI:18248"/>
    </ligandPart>
</feature>
<dbReference type="EMBL" id="LR899009">
    <property type="protein sequence ID" value="CAD7079499.1"/>
    <property type="molecule type" value="Genomic_DNA"/>
</dbReference>
<comment type="function">
    <text evidence="2">May be involved in the metabolism of insect hormones and in the breakdown of synthetic insecticides.</text>
</comment>